<proteinExistence type="predicted"/>
<reference evidence="2" key="3">
    <citation type="submission" date="2015-02" db="UniProtKB">
        <authorList>
            <consortium name="EnsemblProtists"/>
        </authorList>
    </citation>
    <scope>IDENTIFICATION</scope>
    <source>
        <strain evidence="2">DAOM BR144</strain>
    </source>
</reference>
<dbReference type="InterPro" id="IPR014752">
    <property type="entry name" value="Arrestin-like_C"/>
</dbReference>
<dbReference type="Pfam" id="PF00339">
    <property type="entry name" value="Arrestin_N"/>
    <property type="match status" value="1"/>
</dbReference>
<dbReference type="VEuPathDB" id="FungiDB:PYU1_G006803"/>
<dbReference type="InParanoid" id="K3WPC5"/>
<evidence type="ECO:0000259" key="1">
    <source>
        <dbReference type="Pfam" id="PF00339"/>
    </source>
</evidence>
<dbReference type="AlphaFoldDB" id="K3WPC5"/>
<dbReference type="EnsemblProtists" id="PYU1_T006817">
    <property type="protein sequence ID" value="PYU1_T006817"/>
    <property type="gene ID" value="PYU1_G006803"/>
</dbReference>
<keyword evidence="3" id="KW-1185">Reference proteome</keyword>
<evidence type="ECO:0000313" key="3">
    <source>
        <dbReference type="Proteomes" id="UP000019132"/>
    </source>
</evidence>
<dbReference type="InterPro" id="IPR011021">
    <property type="entry name" value="Arrestin-like_N"/>
</dbReference>
<dbReference type="eggNOG" id="ENOG502S12W">
    <property type="taxonomic scope" value="Eukaryota"/>
</dbReference>
<dbReference type="EMBL" id="GL376635">
    <property type="status" value="NOT_ANNOTATED_CDS"/>
    <property type="molecule type" value="Genomic_DNA"/>
</dbReference>
<dbReference type="GO" id="GO:0015031">
    <property type="term" value="P:protein transport"/>
    <property type="evidence" value="ECO:0007669"/>
    <property type="project" value="TreeGrafter"/>
</dbReference>
<dbReference type="InterPro" id="IPR050357">
    <property type="entry name" value="Arrestin_domain-protein"/>
</dbReference>
<name>K3WPC5_GLOUD</name>
<dbReference type="Gene3D" id="2.60.40.640">
    <property type="match status" value="2"/>
</dbReference>
<dbReference type="PANTHER" id="PTHR11188:SF17">
    <property type="entry name" value="FI21816P1"/>
    <property type="match status" value="1"/>
</dbReference>
<evidence type="ECO:0000313" key="2">
    <source>
        <dbReference type="EnsemblProtists" id="PYU1_T006817"/>
    </source>
</evidence>
<reference evidence="3" key="2">
    <citation type="submission" date="2010-04" db="EMBL/GenBank/DDBJ databases">
        <authorList>
            <person name="Buell R."/>
            <person name="Hamilton J."/>
            <person name="Hostetler J."/>
        </authorList>
    </citation>
    <scope>NUCLEOTIDE SEQUENCE [LARGE SCALE GENOMIC DNA]</scope>
    <source>
        <strain evidence="3">DAOM:BR144</strain>
    </source>
</reference>
<dbReference type="GO" id="GO:0005737">
    <property type="term" value="C:cytoplasm"/>
    <property type="evidence" value="ECO:0007669"/>
    <property type="project" value="TreeGrafter"/>
</dbReference>
<dbReference type="OMA" id="HESYAPG"/>
<sequence>MERVSEGSGVGVKGKIFIKVDKEQYAPGDLLTGSVFITIAEPIHCKELVVIVNGRESVSWDEGEPSTTIPFEKELLHHKIPLCSSSSSYEPGDYEYQFTYHLPSALPASFNVENMYHGPLERVRVDIRYTATAWLTAEGASVSYLAAAQPFVVYVPAAALAPERPIDGMVSENLRFLCCFNRGTCRVKAQVASNIHTAGEALQLHFQVDNSASQSSTSAINVELIEEITLMDVGNCTGMKIPTIISTQAFPGVPAGIRTESQVVMLALAQPSGPSGASRDVPLRATTTSQHFTSSHFVRITCKPFACQSITLE</sequence>
<protein>
    <recommendedName>
        <fullName evidence="1">Arrestin-like N-terminal domain-containing protein</fullName>
    </recommendedName>
</protein>
<dbReference type="STRING" id="431595.K3WPC5"/>
<dbReference type="Proteomes" id="UP000019132">
    <property type="component" value="Unassembled WGS sequence"/>
</dbReference>
<dbReference type="HOGENOM" id="CLU_024367_2_0_1"/>
<dbReference type="PANTHER" id="PTHR11188">
    <property type="entry name" value="ARRESTIN DOMAIN CONTAINING PROTEIN"/>
    <property type="match status" value="1"/>
</dbReference>
<dbReference type="InterPro" id="IPR014756">
    <property type="entry name" value="Ig_E-set"/>
</dbReference>
<reference evidence="3" key="1">
    <citation type="journal article" date="2010" name="Genome Biol.">
        <title>Genome sequence of the necrotrophic plant pathogen Pythium ultimum reveals original pathogenicity mechanisms and effector repertoire.</title>
        <authorList>
            <person name="Levesque C.A."/>
            <person name="Brouwer H."/>
            <person name="Cano L."/>
            <person name="Hamilton J.P."/>
            <person name="Holt C."/>
            <person name="Huitema E."/>
            <person name="Raffaele S."/>
            <person name="Robideau G.P."/>
            <person name="Thines M."/>
            <person name="Win J."/>
            <person name="Zerillo M.M."/>
            <person name="Beakes G.W."/>
            <person name="Boore J.L."/>
            <person name="Busam D."/>
            <person name="Dumas B."/>
            <person name="Ferriera S."/>
            <person name="Fuerstenberg S.I."/>
            <person name="Gachon C.M."/>
            <person name="Gaulin E."/>
            <person name="Govers F."/>
            <person name="Grenville-Briggs L."/>
            <person name="Horner N."/>
            <person name="Hostetler J."/>
            <person name="Jiang R.H."/>
            <person name="Johnson J."/>
            <person name="Krajaejun T."/>
            <person name="Lin H."/>
            <person name="Meijer H.J."/>
            <person name="Moore B."/>
            <person name="Morris P."/>
            <person name="Phuntmart V."/>
            <person name="Puiu D."/>
            <person name="Shetty J."/>
            <person name="Stajich J.E."/>
            <person name="Tripathy S."/>
            <person name="Wawra S."/>
            <person name="van West P."/>
            <person name="Whitty B.R."/>
            <person name="Coutinho P.M."/>
            <person name="Henrissat B."/>
            <person name="Martin F."/>
            <person name="Thomas P.D."/>
            <person name="Tyler B.M."/>
            <person name="De Vries R.P."/>
            <person name="Kamoun S."/>
            <person name="Yandell M."/>
            <person name="Tisserat N."/>
            <person name="Buell C.R."/>
        </authorList>
    </citation>
    <scope>NUCLEOTIDE SEQUENCE</scope>
    <source>
        <strain evidence="3">DAOM:BR144</strain>
    </source>
</reference>
<feature type="domain" description="Arrestin-like N-terminal" evidence="1">
    <location>
        <begin position="18"/>
        <end position="135"/>
    </location>
</feature>
<accession>K3WPC5</accession>
<organism evidence="2 3">
    <name type="scientific">Globisporangium ultimum (strain ATCC 200006 / CBS 805.95 / DAOM BR144)</name>
    <name type="common">Pythium ultimum</name>
    <dbReference type="NCBI Taxonomy" id="431595"/>
    <lineage>
        <taxon>Eukaryota</taxon>
        <taxon>Sar</taxon>
        <taxon>Stramenopiles</taxon>
        <taxon>Oomycota</taxon>
        <taxon>Peronosporomycetes</taxon>
        <taxon>Pythiales</taxon>
        <taxon>Pythiaceae</taxon>
        <taxon>Globisporangium</taxon>
    </lineage>
</organism>
<dbReference type="SUPFAM" id="SSF81296">
    <property type="entry name" value="E set domains"/>
    <property type="match status" value="1"/>
</dbReference>